<accession>A0A327YSM2</accession>
<reference evidence="1 2" key="1">
    <citation type="submission" date="2018-06" db="EMBL/GenBank/DDBJ databases">
        <title>Genomic Encyclopedia of Archaeal and Bacterial Type Strains, Phase II (KMG-II): from individual species to whole genera.</title>
        <authorList>
            <person name="Goeker M."/>
        </authorList>
    </citation>
    <scope>NUCLEOTIDE SEQUENCE [LARGE SCALE GENOMIC DNA]</scope>
    <source>
        <strain evidence="1 2">DSM 22011</strain>
    </source>
</reference>
<dbReference type="Proteomes" id="UP000249165">
    <property type="component" value="Unassembled WGS sequence"/>
</dbReference>
<evidence type="ECO:0000313" key="1">
    <source>
        <dbReference type="EMBL" id="RAK24134.1"/>
    </source>
</evidence>
<gene>
    <name evidence="1" type="ORF">ATI53_1001243</name>
</gene>
<name>A0A327YSM2_9RHOB</name>
<dbReference type="AlphaFoldDB" id="A0A327YSM2"/>
<protein>
    <submittedName>
        <fullName evidence="1">Uncharacterized protein</fullName>
    </submittedName>
</protein>
<comment type="caution">
    <text evidence="1">The sequence shown here is derived from an EMBL/GenBank/DDBJ whole genome shotgun (WGS) entry which is preliminary data.</text>
</comment>
<evidence type="ECO:0000313" key="2">
    <source>
        <dbReference type="Proteomes" id="UP000249165"/>
    </source>
</evidence>
<proteinExistence type="predicted"/>
<dbReference type="EMBL" id="QLMG01000001">
    <property type="protein sequence ID" value="RAK24134.1"/>
    <property type="molecule type" value="Genomic_DNA"/>
</dbReference>
<organism evidence="1 2">
    <name type="scientific">Salipiger aestuarii</name>
    <dbReference type="NCBI Taxonomy" id="568098"/>
    <lineage>
        <taxon>Bacteria</taxon>
        <taxon>Pseudomonadati</taxon>
        <taxon>Pseudomonadota</taxon>
        <taxon>Alphaproteobacteria</taxon>
        <taxon>Rhodobacterales</taxon>
        <taxon>Roseobacteraceae</taxon>
        <taxon>Salipiger</taxon>
    </lineage>
</organism>
<dbReference type="InterPro" id="IPR046788">
    <property type="entry name" value="Methyltransf_35"/>
</dbReference>
<keyword evidence="2" id="KW-1185">Reference proteome</keyword>
<dbReference type="RefSeq" id="WP_111549541.1">
    <property type="nucleotide sequence ID" value="NZ_LIQE01000042.1"/>
</dbReference>
<sequence length="315" mass="36321">MTGSFETIDYRLRPAKHAERQMLVELVGRLRFDHIDQYSYIGMGSIGFVDHRMFHRGLGICDMVSIEATEDEAAQERFRQNSPLACIAMKFGYTWDVIPNLSYERRSICWLDYDDRLSANMAADMTSLGARIKSGSFLCVSFACGIPLDIVGSDREMDRLREEFPDFVGEGSKPEDFSGKKYSDLGREALGAALERALHDADATKPFDEQRISSQVCYFRYRDGAAMATVGWVIYKRNEQDAFDSCRLDQLIYYRDADDAFVIKIPKLTPFEVSKLERLMPSDGIPEIEWLKEREREQFKEIYRYLPNFGIFEPV</sequence>
<dbReference type="Pfam" id="PF20553">
    <property type="entry name" value="Methyltransf_35"/>
    <property type="match status" value="1"/>
</dbReference>